<comment type="caution">
    <text evidence="6">The sequence shown here is derived from an EMBL/GenBank/DDBJ whole genome shotgun (WGS) entry which is preliminary data.</text>
</comment>
<name>A0ABU2NVS3_9ACTN</name>
<accession>A0ABU2NVS3</accession>
<reference evidence="7" key="1">
    <citation type="submission" date="2023-07" db="EMBL/GenBank/DDBJ databases">
        <title>30 novel species of actinomycetes from the DSMZ collection.</title>
        <authorList>
            <person name="Nouioui I."/>
        </authorList>
    </citation>
    <scope>NUCLEOTIDE SEQUENCE [LARGE SCALE GENOMIC DNA]</scope>
    <source>
        <strain evidence="7">DSM 42041</strain>
    </source>
</reference>
<organism evidence="6 7">
    <name type="scientific">Streptomyces hazeniae</name>
    <dbReference type="NCBI Taxonomy" id="3075538"/>
    <lineage>
        <taxon>Bacteria</taxon>
        <taxon>Bacillati</taxon>
        <taxon>Actinomycetota</taxon>
        <taxon>Actinomycetes</taxon>
        <taxon>Kitasatosporales</taxon>
        <taxon>Streptomycetaceae</taxon>
        <taxon>Streptomyces</taxon>
    </lineage>
</organism>
<dbReference type="EMBL" id="JAVREQ010000019">
    <property type="protein sequence ID" value="MDT0381090.1"/>
    <property type="molecule type" value="Genomic_DNA"/>
</dbReference>
<evidence type="ECO:0000256" key="1">
    <source>
        <dbReference type="ARBA" id="ARBA00009437"/>
    </source>
</evidence>
<dbReference type="InterPro" id="IPR036390">
    <property type="entry name" value="WH_DNA-bd_sf"/>
</dbReference>
<dbReference type="Pfam" id="PF00126">
    <property type="entry name" value="HTH_1"/>
    <property type="match status" value="1"/>
</dbReference>
<evidence type="ECO:0000313" key="7">
    <source>
        <dbReference type="Proteomes" id="UP001183414"/>
    </source>
</evidence>
<protein>
    <submittedName>
        <fullName evidence="6">LysR substrate-binding domain-containing protein</fullName>
    </submittedName>
</protein>
<dbReference type="PROSITE" id="PS50931">
    <property type="entry name" value="HTH_LYSR"/>
    <property type="match status" value="1"/>
</dbReference>
<evidence type="ECO:0000256" key="4">
    <source>
        <dbReference type="ARBA" id="ARBA00023163"/>
    </source>
</evidence>
<dbReference type="Proteomes" id="UP001183414">
    <property type="component" value="Unassembled WGS sequence"/>
</dbReference>
<evidence type="ECO:0000256" key="3">
    <source>
        <dbReference type="ARBA" id="ARBA00023125"/>
    </source>
</evidence>
<feature type="domain" description="HTH lysR-type" evidence="5">
    <location>
        <begin position="1"/>
        <end position="58"/>
    </location>
</feature>
<dbReference type="InterPro" id="IPR005119">
    <property type="entry name" value="LysR_subst-bd"/>
</dbReference>
<keyword evidence="4" id="KW-0804">Transcription</keyword>
<sequence length="317" mass="34550">MEIRQLRYFVTVAEELHFGRAAARLHMSQPPLSQQIQRLERHLGFPLFERTRRSVHLTRAGEVLLQEAQRALAQADRAEEVAGLIRSGTAGTVRIGFVGSALYGVLPHALRSLRSRLPDVHFTAREMESNDQLRALEEDVIDLGLTRPPLPLGDLAVRDIHEEALVAALPEGHPLEGRGRPVALRELAAEPFVLFSPEHGSGFWATLARACDDAGFSPEVTYRAEHIHTMIGMVAAGLGVSLVPASAAQLRLGQVRYLPLAGPPVMLRLSLIWDGRRTLPALERVTAVLAEAARTYAATRDGAGEADGVPPPDEPRG</sequence>
<dbReference type="Pfam" id="PF03466">
    <property type="entry name" value="LysR_substrate"/>
    <property type="match status" value="1"/>
</dbReference>
<keyword evidence="3" id="KW-0238">DNA-binding</keyword>
<dbReference type="InterPro" id="IPR000847">
    <property type="entry name" value="LysR_HTH_N"/>
</dbReference>
<gene>
    <name evidence="6" type="ORF">RM572_20250</name>
</gene>
<comment type="similarity">
    <text evidence="1">Belongs to the LysR transcriptional regulatory family.</text>
</comment>
<dbReference type="Gene3D" id="3.40.190.10">
    <property type="entry name" value="Periplasmic binding protein-like II"/>
    <property type="match status" value="2"/>
</dbReference>
<dbReference type="Gene3D" id="1.10.10.10">
    <property type="entry name" value="Winged helix-like DNA-binding domain superfamily/Winged helix DNA-binding domain"/>
    <property type="match status" value="1"/>
</dbReference>
<keyword evidence="2" id="KW-0805">Transcription regulation</keyword>
<proteinExistence type="inferred from homology"/>
<dbReference type="InterPro" id="IPR036388">
    <property type="entry name" value="WH-like_DNA-bd_sf"/>
</dbReference>
<dbReference type="RefSeq" id="WP_311674786.1">
    <property type="nucleotide sequence ID" value="NZ_JAVREQ010000019.1"/>
</dbReference>
<dbReference type="SUPFAM" id="SSF53850">
    <property type="entry name" value="Periplasmic binding protein-like II"/>
    <property type="match status" value="1"/>
</dbReference>
<dbReference type="PANTHER" id="PTHR30346:SF0">
    <property type="entry name" value="HCA OPERON TRANSCRIPTIONAL ACTIVATOR HCAR"/>
    <property type="match status" value="1"/>
</dbReference>
<dbReference type="PRINTS" id="PR00039">
    <property type="entry name" value="HTHLYSR"/>
</dbReference>
<dbReference type="SUPFAM" id="SSF46785">
    <property type="entry name" value="Winged helix' DNA-binding domain"/>
    <property type="match status" value="1"/>
</dbReference>
<evidence type="ECO:0000313" key="6">
    <source>
        <dbReference type="EMBL" id="MDT0381090.1"/>
    </source>
</evidence>
<dbReference type="CDD" id="cd08414">
    <property type="entry name" value="PBP2_LTTR_aromatics_like"/>
    <property type="match status" value="1"/>
</dbReference>
<dbReference type="PANTHER" id="PTHR30346">
    <property type="entry name" value="TRANSCRIPTIONAL DUAL REGULATOR HCAR-RELATED"/>
    <property type="match status" value="1"/>
</dbReference>
<evidence type="ECO:0000259" key="5">
    <source>
        <dbReference type="PROSITE" id="PS50931"/>
    </source>
</evidence>
<keyword evidence="7" id="KW-1185">Reference proteome</keyword>
<evidence type="ECO:0000256" key="2">
    <source>
        <dbReference type="ARBA" id="ARBA00023015"/>
    </source>
</evidence>